<sequence length="251" mass="29262">MGSLDDISFIDYIEENGIRLSNIVNHIDKKDIDEKKAIEQIQIIADFHRIARGYNGLDVKTIKNKIGKLVGQYKIHAKKLKKYADMKKKSSNLTMFEEYFLNTCESVIERCEKCLGHINDDEYMEIIKRSMRNNDICLGNCYFENLWKNGNIFLADYSDIAFNMVEIDGVKFIGKLKSNSLDLNFELLIDKYIEAENIKSESKNLMKALISYPSEYIKCVERYERNSDESLEDRFVKRLAKSIRKDGESII</sequence>
<dbReference type="GeneID" id="44999397"/>
<dbReference type="OrthoDB" id="1928514at2"/>
<proteinExistence type="predicted"/>
<organism evidence="1 2">
    <name type="scientific">Clostridium acetobutylicum (strain ATCC 824 / DSM 792 / JCM 1419 / IAM 19013 / LMG 5710 / NBRC 13948 / NRRL B-527 / VKM B-1787 / 2291 / W)</name>
    <dbReference type="NCBI Taxonomy" id="272562"/>
    <lineage>
        <taxon>Bacteria</taxon>
        <taxon>Bacillati</taxon>
        <taxon>Bacillota</taxon>
        <taxon>Clostridia</taxon>
        <taxon>Eubacteriales</taxon>
        <taxon>Clostridiaceae</taxon>
        <taxon>Clostridium</taxon>
    </lineage>
</organism>
<keyword evidence="1" id="KW-0167">Capsid protein</keyword>
<dbReference type="HOGENOM" id="CLU_089578_0_0_9"/>
<dbReference type="RefSeq" id="WP_010966192.1">
    <property type="nucleotide sequence ID" value="NC_003030.1"/>
</dbReference>
<dbReference type="PANTHER" id="PTHR39179">
    <property type="entry name" value="SPORE COAT PROTEIN I"/>
    <property type="match status" value="1"/>
</dbReference>
<dbReference type="InterPro" id="IPR047175">
    <property type="entry name" value="CotS-like"/>
</dbReference>
<dbReference type="eggNOG" id="ENOG5033MY5">
    <property type="taxonomic scope" value="Bacteria"/>
</dbReference>
<dbReference type="PATRIC" id="fig|272562.8.peg.3094"/>
<keyword evidence="1" id="KW-0946">Virion</keyword>
<evidence type="ECO:0000313" key="2">
    <source>
        <dbReference type="Proteomes" id="UP000000814"/>
    </source>
</evidence>
<dbReference type="GO" id="GO:0042601">
    <property type="term" value="C:endospore-forming forespore"/>
    <property type="evidence" value="ECO:0007669"/>
    <property type="project" value="TreeGrafter"/>
</dbReference>
<dbReference type="PIR" id="H97257">
    <property type="entry name" value="H97257"/>
</dbReference>
<name>Q97F44_CLOAB</name>
<evidence type="ECO:0000313" key="1">
    <source>
        <dbReference type="EMBL" id="AAK80851.1"/>
    </source>
</evidence>
<dbReference type="KEGG" id="cac:CA_C2909"/>
<keyword evidence="2" id="KW-1185">Reference proteome</keyword>
<protein>
    <submittedName>
        <fullName evidence="1">Spore coat protein cotS related (Diverged)</fullName>
    </submittedName>
</protein>
<gene>
    <name evidence="1" type="ordered locus">CA_C2909</name>
</gene>
<dbReference type="STRING" id="272562.CA_C2909"/>
<dbReference type="Proteomes" id="UP000000814">
    <property type="component" value="Chromosome"/>
</dbReference>
<reference evidence="1 2" key="1">
    <citation type="journal article" date="2001" name="J. Bacteriol.">
        <title>Genome sequence and comparative analysis of the solvent-producing bacterium Clostridium acetobutylicum.</title>
        <authorList>
            <person name="Nolling J."/>
            <person name="Breton G."/>
            <person name="Omelchenko M.V."/>
            <person name="Makarova K.S."/>
            <person name="Zeng Q."/>
            <person name="Gibson R."/>
            <person name="Lee H.M."/>
            <person name="Dubois J."/>
            <person name="Qiu D."/>
            <person name="Hitti J."/>
            <person name="Wolf Y.I."/>
            <person name="Tatusov R.L."/>
            <person name="Sabathe F."/>
            <person name="Doucette-Stamm L."/>
            <person name="Soucaille P."/>
            <person name="Daly M.J."/>
            <person name="Bennett G.N."/>
            <person name="Koonin E.V."/>
            <person name="Smith D.R."/>
        </authorList>
    </citation>
    <scope>NUCLEOTIDE SEQUENCE [LARGE SCALE GENOMIC DNA]</scope>
    <source>
        <strain evidence="2">ATCC 824 / DSM 792 / JCM 1419 / LMG 5710 / VKM B-1787</strain>
    </source>
</reference>
<dbReference type="PANTHER" id="PTHR39179:SF1">
    <property type="entry name" value="SPORE COAT PROTEIN I"/>
    <property type="match status" value="1"/>
</dbReference>
<accession>Q97F44</accession>
<dbReference type="EMBL" id="AE001437">
    <property type="protein sequence ID" value="AAK80851.1"/>
    <property type="molecule type" value="Genomic_DNA"/>
</dbReference>
<dbReference type="AlphaFoldDB" id="Q97F44"/>
<dbReference type="Gene3D" id="3.90.1200.10">
    <property type="match status" value="1"/>
</dbReference>